<dbReference type="EMBL" id="CM037158">
    <property type="protein sequence ID" value="KAH7852496.1"/>
    <property type="molecule type" value="Genomic_DNA"/>
</dbReference>
<dbReference type="Proteomes" id="UP000828048">
    <property type="component" value="Chromosome 8"/>
</dbReference>
<sequence length="283" mass="31609">MANKILVAVALLAMVILCCQIETASGGEMGGHAVRKGNSYSSSSSRHRRRFRYHHSRQPRITPKPSNSSDASVQLRRHEDLGPFLLYCLFVSVVILFDILPRLFGKDSVIVVQVAFKGATGQIGRDLDLISDTMDSPVPESRTPHGLQLLLSETVTCLCRYGGEPCFSAYSNVNKTWRLAGGWKKSYDCTCDVERQKHDAHFYESDCGHETRCKSTCPNHKYAIVTILVAATCKFELPAINCYSDLENALRSLTSIEDAQIEAIKVLWTSRDDIEDFTSLIRI</sequence>
<evidence type="ECO:0000313" key="2">
    <source>
        <dbReference type="Proteomes" id="UP000828048"/>
    </source>
</evidence>
<comment type="caution">
    <text evidence="1">The sequence shown here is derived from an EMBL/GenBank/DDBJ whole genome shotgun (WGS) entry which is preliminary data.</text>
</comment>
<gene>
    <name evidence="1" type="ORF">Vadar_025529</name>
</gene>
<keyword evidence="2" id="KW-1185">Reference proteome</keyword>
<reference evidence="1 2" key="1">
    <citation type="journal article" date="2021" name="Hortic Res">
        <title>High-quality reference genome and annotation aids understanding of berry development for evergreen blueberry (Vaccinium darrowii).</title>
        <authorList>
            <person name="Yu J."/>
            <person name="Hulse-Kemp A.M."/>
            <person name="Babiker E."/>
            <person name="Staton M."/>
        </authorList>
    </citation>
    <scope>NUCLEOTIDE SEQUENCE [LARGE SCALE GENOMIC DNA]</scope>
    <source>
        <strain evidence="2">cv. NJ 8807/NJ 8810</strain>
        <tissue evidence="1">Young leaf</tissue>
    </source>
</reference>
<protein>
    <submittedName>
        <fullName evidence="1">Uncharacterized protein</fullName>
    </submittedName>
</protein>
<proteinExistence type="predicted"/>
<organism evidence="1 2">
    <name type="scientific">Vaccinium darrowii</name>
    <dbReference type="NCBI Taxonomy" id="229202"/>
    <lineage>
        <taxon>Eukaryota</taxon>
        <taxon>Viridiplantae</taxon>
        <taxon>Streptophyta</taxon>
        <taxon>Embryophyta</taxon>
        <taxon>Tracheophyta</taxon>
        <taxon>Spermatophyta</taxon>
        <taxon>Magnoliopsida</taxon>
        <taxon>eudicotyledons</taxon>
        <taxon>Gunneridae</taxon>
        <taxon>Pentapetalae</taxon>
        <taxon>asterids</taxon>
        <taxon>Ericales</taxon>
        <taxon>Ericaceae</taxon>
        <taxon>Vaccinioideae</taxon>
        <taxon>Vaccinieae</taxon>
        <taxon>Vaccinium</taxon>
    </lineage>
</organism>
<accession>A0ACB7YGG2</accession>
<evidence type="ECO:0000313" key="1">
    <source>
        <dbReference type="EMBL" id="KAH7852496.1"/>
    </source>
</evidence>
<name>A0ACB7YGG2_9ERIC</name>